<proteinExistence type="predicted"/>
<dbReference type="InterPro" id="IPR001611">
    <property type="entry name" value="Leu-rich_rpt"/>
</dbReference>
<dbReference type="Gene3D" id="3.80.10.10">
    <property type="entry name" value="Ribonuclease Inhibitor"/>
    <property type="match status" value="2"/>
</dbReference>
<dbReference type="InterPro" id="IPR050994">
    <property type="entry name" value="At_inactive_RLKs"/>
</dbReference>
<feature type="domain" description="Protein kinase" evidence="10">
    <location>
        <begin position="418"/>
        <end position="687"/>
    </location>
</feature>
<dbReference type="AlphaFoldDB" id="A0A445EQ47"/>
<dbReference type="EMBL" id="SDMP01000001">
    <property type="protein sequence ID" value="RYR77433.1"/>
    <property type="molecule type" value="Genomic_DNA"/>
</dbReference>
<feature type="transmembrane region" description="Helical" evidence="9">
    <location>
        <begin position="300"/>
        <end position="319"/>
    </location>
</feature>
<dbReference type="Pfam" id="PF00069">
    <property type="entry name" value="Pkinase"/>
    <property type="match status" value="1"/>
</dbReference>
<sequence>MTICWCLPKIILYIQVFIIVDVISITLLMVQKPLQNKETNPRIMVVMNPILALSIITTILFLSPMAYSENEAVKSALVRFMDNLAPWNNNSEREAGRYWGWNLDTDPCADNWKGVSCSSDGSVKAIVLDDSNLSGTLDATSLCMAKSLQILSLKRNNLQGSVPEAIGNCKYLTRLFLSDNNFSGDLPTSLRHLCSLRWLEVARNKFTGPISDKIPASVLISFLGENNKFTGEVPDFDFMKLIRFNVSNNNLKGQIPDVRNKFGVESFSGNPDLCGSPLPAACPPSPSPRKEKRLFITDGVAIYSGYIILGITVVAFFVYKLVRKSMNKVEASKALNKKECPRHRLTRKDPAGGNNGEKSREDSSESKGSGRGGGRGSVEMRSEPSIASLESGITLSTSTLVVLSSRVSKALRFEDLLRAPAELIGRGMHGSLYKVMLDNGVFLAVKRIKDWGISESDFQRRIGKVSQVNHPFVLPPLAYYCSRQEKLLAYEYMDNGSLFNMLYKVGSQNGKPFEWGSRLNIAAKIAETLAYMHEELRESGIAHGNLKSSNILFNNNMEPLISEYGLMVIEHQALRSLSHSKSVRNRVLTAAHAYSTFKVDVYAFGVILLELLTGKVVQNQGVFDFVKWVNSVVREEWSVEVFDKNLVSEGASGERMMNLLQVALKCINPSPADRPSMSEVALAIVALKEEEERSLT</sequence>
<keyword evidence="4" id="KW-0677">Repeat</keyword>
<evidence type="ECO:0000256" key="1">
    <source>
        <dbReference type="ARBA" id="ARBA00004370"/>
    </source>
</evidence>
<dbReference type="GO" id="GO:0005524">
    <property type="term" value="F:ATP binding"/>
    <property type="evidence" value="ECO:0007669"/>
    <property type="project" value="UniProtKB-UniRule"/>
</dbReference>
<dbReference type="InterPro" id="IPR000719">
    <property type="entry name" value="Prot_kinase_dom"/>
</dbReference>
<keyword evidence="7" id="KW-0547">Nucleotide-binding</keyword>
<evidence type="ECO:0000259" key="10">
    <source>
        <dbReference type="PROSITE" id="PS50011"/>
    </source>
</evidence>
<dbReference type="PROSITE" id="PS50011">
    <property type="entry name" value="PROTEIN_KINASE_DOM"/>
    <property type="match status" value="1"/>
</dbReference>
<dbReference type="SUPFAM" id="SSF56112">
    <property type="entry name" value="Protein kinase-like (PK-like)"/>
    <property type="match status" value="1"/>
</dbReference>
<gene>
    <name evidence="11" type="ORF">Ahy_A01g001888</name>
</gene>
<dbReference type="PANTHER" id="PTHR48010">
    <property type="entry name" value="OS05G0588300 PROTEIN"/>
    <property type="match status" value="1"/>
</dbReference>
<dbReference type="InterPro" id="IPR032675">
    <property type="entry name" value="LRR_dom_sf"/>
</dbReference>
<dbReference type="InterPro" id="IPR017441">
    <property type="entry name" value="Protein_kinase_ATP_BS"/>
</dbReference>
<dbReference type="GO" id="GO:0004672">
    <property type="term" value="F:protein kinase activity"/>
    <property type="evidence" value="ECO:0007669"/>
    <property type="project" value="InterPro"/>
</dbReference>
<comment type="subcellular location">
    <subcellularLocation>
        <location evidence="1">Membrane</location>
    </subcellularLocation>
</comment>
<dbReference type="Proteomes" id="UP000289738">
    <property type="component" value="Chromosome A01"/>
</dbReference>
<evidence type="ECO:0000256" key="3">
    <source>
        <dbReference type="ARBA" id="ARBA00022692"/>
    </source>
</evidence>
<feature type="transmembrane region" description="Helical" evidence="9">
    <location>
        <begin position="43"/>
        <end position="67"/>
    </location>
</feature>
<feature type="region of interest" description="Disordered" evidence="8">
    <location>
        <begin position="332"/>
        <end position="381"/>
    </location>
</feature>
<dbReference type="PANTHER" id="PTHR48010:SF22">
    <property type="entry name" value="OS09G0376600 PROTEIN"/>
    <property type="match status" value="1"/>
</dbReference>
<keyword evidence="3 9" id="KW-0812">Transmembrane</keyword>
<keyword evidence="6 9" id="KW-0472">Membrane</keyword>
<evidence type="ECO:0000256" key="8">
    <source>
        <dbReference type="SAM" id="MobiDB-lite"/>
    </source>
</evidence>
<dbReference type="STRING" id="3818.A0A445EQ47"/>
<dbReference type="FunFam" id="3.80.10.10:FF:000383">
    <property type="entry name" value="Leucine-rich repeat receptor protein kinase EMS1"/>
    <property type="match status" value="1"/>
</dbReference>
<dbReference type="OrthoDB" id="69842at2759"/>
<evidence type="ECO:0000256" key="4">
    <source>
        <dbReference type="ARBA" id="ARBA00022737"/>
    </source>
</evidence>
<keyword evidence="5 9" id="KW-1133">Transmembrane helix</keyword>
<keyword evidence="12" id="KW-1185">Reference proteome</keyword>
<dbReference type="PROSITE" id="PS00107">
    <property type="entry name" value="PROTEIN_KINASE_ATP"/>
    <property type="match status" value="1"/>
</dbReference>
<evidence type="ECO:0000256" key="6">
    <source>
        <dbReference type="ARBA" id="ARBA00023136"/>
    </source>
</evidence>
<evidence type="ECO:0000313" key="11">
    <source>
        <dbReference type="EMBL" id="RYR77433.1"/>
    </source>
</evidence>
<protein>
    <recommendedName>
        <fullName evidence="10">Protein kinase domain-containing protein</fullName>
    </recommendedName>
</protein>
<evidence type="ECO:0000313" key="12">
    <source>
        <dbReference type="Proteomes" id="UP000289738"/>
    </source>
</evidence>
<reference evidence="11 12" key="1">
    <citation type="submission" date="2019-01" db="EMBL/GenBank/DDBJ databases">
        <title>Sequencing of cultivated peanut Arachis hypogaea provides insights into genome evolution and oil improvement.</title>
        <authorList>
            <person name="Chen X."/>
        </authorList>
    </citation>
    <scope>NUCLEOTIDE SEQUENCE [LARGE SCALE GENOMIC DNA]</scope>
    <source>
        <strain evidence="12">cv. Fuhuasheng</strain>
        <tissue evidence="11">Leaves</tissue>
    </source>
</reference>
<dbReference type="SUPFAM" id="SSF52058">
    <property type="entry name" value="L domain-like"/>
    <property type="match status" value="1"/>
</dbReference>
<dbReference type="Gene3D" id="3.30.200.20">
    <property type="entry name" value="Phosphorylase Kinase, domain 1"/>
    <property type="match status" value="1"/>
</dbReference>
<evidence type="ECO:0000256" key="2">
    <source>
        <dbReference type="ARBA" id="ARBA00022614"/>
    </source>
</evidence>
<feature type="transmembrane region" description="Helical" evidence="9">
    <location>
        <begin position="12"/>
        <end position="31"/>
    </location>
</feature>
<name>A0A445EQ47_ARAHY</name>
<accession>A0A445EQ47</accession>
<dbReference type="InterPro" id="IPR011009">
    <property type="entry name" value="Kinase-like_dom_sf"/>
</dbReference>
<keyword evidence="7" id="KW-0067">ATP-binding</keyword>
<comment type="caution">
    <text evidence="11">The sequence shown here is derived from an EMBL/GenBank/DDBJ whole genome shotgun (WGS) entry which is preliminary data.</text>
</comment>
<evidence type="ECO:0000256" key="7">
    <source>
        <dbReference type="PROSITE-ProRule" id="PRU10141"/>
    </source>
</evidence>
<dbReference type="Pfam" id="PF13855">
    <property type="entry name" value="LRR_8"/>
    <property type="match status" value="1"/>
</dbReference>
<keyword evidence="2" id="KW-0433">Leucine-rich repeat</keyword>
<organism evidence="11 12">
    <name type="scientific">Arachis hypogaea</name>
    <name type="common">Peanut</name>
    <dbReference type="NCBI Taxonomy" id="3818"/>
    <lineage>
        <taxon>Eukaryota</taxon>
        <taxon>Viridiplantae</taxon>
        <taxon>Streptophyta</taxon>
        <taxon>Embryophyta</taxon>
        <taxon>Tracheophyta</taxon>
        <taxon>Spermatophyta</taxon>
        <taxon>Magnoliopsida</taxon>
        <taxon>eudicotyledons</taxon>
        <taxon>Gunneridae</taxon>
        <taxon>Pentapetalae</taxon>
        <taxon>rosids</taxon>
        <taxon>fabids</taxon>
        <taxon>Fabales</taxon>
        <taxon>Fabaceae</taxon>
        <taxon>Papilionoideae</taxon>
        <taxon>50 kb inversion clade</taxon>
        <taxon>dalbergioids sensu lato</taxon>
        <taxon>Dalbergieae</taxon>
        <taxon>Pterocarpus clade</taxon>
        <taxon>Arachis</taxon>
    </lineage>
</organism>
<feature type="binding site" evidence="7">
    <location>
        <position position="446"/>
    </location>
    <ligand>
        <name>ATP</name>
        <dbReference type="ChEBI" id="CHEBI:30616"/>
    </ligand>
</feature>
<evidence type="ECO:0000256" key="9">
    <source>
        <dbReference type="SAM" id="Phobius"/>
    </source>
</evidence>
<evidence type="ECO:0000256" key="5">
    <source>
        <dbReference type="ARBA" id="ARBA00022989"/>
    </source>
</evidence>
<dbReference type="GO" id="GO:0016020">
    <property type="term" value="C:membrane"/>
    <property type="evidence" value="ECO:0007669"/>
    <property type="project" value="UniProtKB-SubCell"/>
</dbReference>
<dbReference type="Gene3D" id="1.10.510.10">
    <property type="entry name" value="Transferase(Phosphotransferase) domain 1"/>
    <property type="match status" value="1"/>
</dbReference>